<evidence type="ECO:0000256" key="7">
    <source>
        <dbReference type="ARBA" id="ARBA00023310"/>
    </source>
</evidence>
<evidence type="ECO:0000313" key="11">
    <source>
        <dbReference type="Proteomes" id="UP000060043"/>
    </source>
</evidence>
<dbReference type="GeneID" id="14552040"/>
<dbReference type="Proteomes" id="UP000060043">
    <property type="component" value="Chromosome"/>
</dbReference>
<evidence type="ECO:0000256" key="1">
    <source>
        <dbReference type="ARBA" id="ARBA00005901"/>
    </source>
</evidence>
<keyword evidence="6 8" id="KW-0472">Membrane</keyword>
<dbReference type="STRING" id="1435377.SUSAZ_07305"/>
<reference evidence="11 12" key="1">
    <citation type="submission" date="2015-12" db="EMBL/GenBank/DDBJ databases">
        <title>A stable core within a dynamic pangenome in Sulfolobus acidocaldarius.</title>
        <authorList>
            <person name="Anderson R."/>
            <person name="Kouris A."/>
            <person name="Seward C."/>
            <person name="Campbell K."/>
            <person name="Whitaker R."/>
        </authorList>
    </citation>
    <scope>NUCLEOTIDE SEQUENCE [LARGE SCALE GENOMIC DNA]</scope>
    <source>
        <strain evidence="9 12">GG12-C01-09</strain>
        <strain evidence="10 11">NG05B_CO5_07</strain>
    </source>
</reference>
<accession>A0A0U2Y410</accession>
<evidence type="ECO:0000256" key="8">
    <source>
        <dbReference type="HAMAP-Rule" id="MF_00311"/>
    </source>
</evidence>
<keyword evidence="5 8" id="KW-0406">Ion transport</keyword>
<dbReference type="EMBL" id="CP013695">
    <property type="protein sequence ID" value="ALU31023.1"/>
    <property type="molecule type" value="Genomic_DNA"/>
</dbReference>
<dbReference type="SMR" id="A0A0U2Y410"/>
<comment type="subcellular location">
    <subcellularLocation>
        <location evidence="8">Cell membrane</location>
        <topology evidence="8">Peripheral membrane protein</topology>
    </subcellularLocation>
</comment>
<keyword evidence="3 8" id="KW-1003">Cell membrane</keyword>
<sequence length="192" mass="22422">MVDFEELLSKTQEVEKKKIDEELKKAFTEANLIVDEAYNEILSEYSKRIQEIISKNIEALRGEEAKLEVETKRAVNKEKDYWVQQVFQKTLDELEKIANTKDYKNRIESILSRELTEGAIVYCSNNDKKFIEGILTTKRINNVSVEVDNSIKGGVKIYYPDKKLTRDFTLKTILNQIFEDLRDDVARILFGE</sequence>
<gene>
    <name evidence="8" type="primary">atpE</name>
    <name evidence="9" type="ORF">ATY89_10370</name>
    <name evidence="10" type="ORF">ATZ20_01925</name>
</gene>
<dbReference type="OrthoDB" id="43245at2157"/>
<dbReference type="GO" id="GO:0005524">
    <property type="term" value="F:ATP binding"/>
    <property type="evidence" value="ECO:0007669"/>
    <property type="project" value="UniProtKB-UniRule"/>
</dbReference>
<comment type="similarity">
    <text evidence="1 8">Belongs to the V-ATPase E subunit family.</text>
</comment>
<dbReference type="Pfam" id="PF01991">
    <property type="entry name" value="vATP-synt_E"/>
    <property type="match status" value="1"/>
</dbReference>
<organism evidence="9 12">
    <name type="scientific">Sulfolobus acidocaldarius</name>
    <dbReference type="NCBI Taxonomy" id="2285"/>
    <lineage>
        <taxon>Archaea</taxon>
        <taxon>Thermoproteota</taxon>
        <taxon>Thermoprotei</taxon>
        <taxon>Sulfolobales</taxon>
        <taxon>Sulfolobaceae</taxon>
        <taxon>Sulfolobus</taxon>
    </lineage>
</organism>
<evidence type="ECO:0000313" key="9">
    <source>
        <dbReference type="EMBL" id="ALU30305.1"/>
    </source>
</evidence>
<dbReference type="OMA" id="DYWIENV"/>
<dbReference type="RefSeq" id="WP_011278362.1">
    <property type="nucleotide sequence ID" value="NZ_BHWZ01000003.1"/>
</dbReference>
<name>A0A0U2Y410_9CREN</name>
<comment type="function">
    <text evidence="8">Component of the A-type ATP synthase that produces ATP from ADP in the presence of a proton gradient across the membrane.</text>
</comment>
<evidence type="ECO:0000256" key="4">
    <source>
        <dbReference type="ARBA" id="ARBA00022781"/>
    </source>
</evidence>
<comment type="subunit">
    <text evidence="8">Has multiple subunits with at least A(3), B(3), C, D, E, F, H, I and proteolipid K(x).</text>
</comment>
<dbReference type="SUPFAM" id="SSF160527">
    <property type="entry name" value="V-type ATPase subunit E-like"/>
    <property type="match status" value="1"/>
</dbReference>
<dbReference type="EMBL" id="CP013694">
    <property type="protein sequence ID" value="ALU30305.1"/>
    <property type="molecule type" value="Genomic_DNA"/>
</dbReference>
<evidence type="ECO:0000256" key="5">
    <source>
        <dbReference type="ARBA" id="ARBA00023065"/>
    </source>
</evidence>
<dbReference type="GO" id="GO:0033178">
    <property type="term" value="C:proton-transporting two-sector ATPase complex, catalytic domain"/>
    <property type="evidence" value="ECO:0007669"/>
    <property type="project" value="InterPro"/>
</dbReference>
<dbReference type="GO" id="GO:0046933">
    <property type="term" value="F:proton-transporting ATP synthase activity, rotational mechanism"/>
    <property type="evidence" value="ECO:0007669"/>
    <property type="project" value="UniProtKB-UniRule"/>
</dbReference>
<keyword evidence="7 8" id="KW-0066">ATP synthesis</keyword>
<dbReference type="AlphaFoldDB" id="A0A0U2Y410"/>
<dbReference type="GO" id="GO:0042777">
    <property type="term" value="P:proton motive force-driven plasma membrane ATP synthesis"/>
    <property type="evidence" value="ECO:0007669"/>
    <property type="project" value="UniProtKB-UniRule"/>
</dbReference>
<protein>
    <recommendedName>
        <fullName evidence="8">A-type ATP synthase subunit E</fullName>
    </recommendedName>
</protein>
<dbReference type="Gene3D" id="3.30.2320.30">
    <property type="entry name" value="ATP synthase, E subunit, C-terminal"/>
    <property type="match status" value="1"/>
</dbReference>
<keyword evidence="4 8" id="KW-0375">Hydrogen ion transport</keyword>
<dbReference type="GO" id="GO:0005886">
    <property type="term" value="C:plasma membrane"/>
    <property type="evidence" value="ECO:0007669"/>
    <property type="project" value="UniProtKB-SubCell"/>
</dbReference>
<keyword evidence="2 8" id="KW-0813">Transport</keyword>
<dbReference type="PaxDb" id="1435377-SUSAZ_07305"/>
<evidence type="ECO:0000256" key="2">
    <source>
        <dbReference type="ARBA" id="ARBA00022448"/>
    </source>
</evidence>
<evidence type="ECO:0000256" key="6">
    <source>
        <dbReference type="ARBA" id="ARBA00023136"/>
    </source>
</evidence>
<evidence type="ECO:0000313" key="12">
    <source>
        <dbReference type="Proteomes" id="UP000065473"/>
    </source>
</evidence>
<dbReference type="HAMAP" id="MF_00311">
    <property type="entry name" value="ATP_synth_E_arch"/>
    <property type="match status" value="1"/>
</dbReference>
<dbReference type="Proteomes" id="UP000065473">
    <property type="component" value="Chromosome"/>
</dbReference>
<evidence type="ECO:0000256" key="3">
    <source>
        <dbReference type="ARBA" id="ARBA00022475"/>
    </source>
</evidence>
<dbReference type="GO" id="GO:0046961">
    <property type="term" value="F:proton-transporting ATPase activity, rotational mechanism"/>
    <property type="evidence" value="ECO:0007669"/>
    <property type="project" value="InterPro"/>
</dbReference>
<dbReference type="InterPro" id="IPR002842">
    <property type="entry name" value="ATPase_V1_Esu"/>
</dbReference>
<evidence type="ECO:0000313" key="10">
    <source>
        <dbReference type="EMBL" id="ALU31023.1"/>
    </source>
</evidence>
<dbReference type="InterPro" id="IPR038495">
    <property type="entry name" value="ATPase_E_C"/>
</dbReference>
<proteinExistence type="inferred from homology"/>